<feature type="short sequence motif" description="Q motif" evidence="6">
    <location>
        <begin position="1"/>
        <end position="27"/>
    </location>
</feature>
<dbReference type="Pfam" id="PF00271">
    <property type="entry name" value="Helicase_C"/>
    <property type="match status" value="1"/>
</dbReference>
<reference evidence="12 13" key="1">
    <citation type="submission" date="2020-08" db="EMBL/GenBank/DDBJ databases">
        <title>Complete genome sequence of Entomobacter blattae G55GP.</title>
        <authorList>
            <person name="Poehlein A."/>
            <person name="Guzman J."/>
            <person name="Daniel R."/>
            <person name="Vilcinskas A."/>
        </authorList>
    </citation>
    <scope>NUCLEOTIDE SEQUENCE [LARGE SCALE GENOMIC DNA]</scope>
    <source>
        <strain evidence="12 13">G55GP</strain>
    </source>
</reference>
<feature type="compositionally biased region" description="Basic and acidic residues" evidence="8">
    <location>
        <begin position="561"/>
        <end position="574"/>
    </location>
</feature>
<dbReference type="EMBL" id="CP060244">
    <property type="protein sequence ID" value="QNT77906.1"/>
    <property type="molecule type" value="Genomic_DNA"/>
</dbReference>
<dbReference type="GO" id="GO:0005524">
    <property type="term" value="F:ATP binding"/>
    <property type="evidence" value="ECO:0007669"/>
    <property type="project" value="UniProtKB-KW"/>
</dbReference>
<dbReference type="InterPro" id="IPR050079">
    <property type="entry name" value="DEAD_box_RNA_helicase"/>
</dbReference>
<dbReference type="AlphaFoldDB" id="A0A7H1NQ46"/>
<proteinExistence type="inferred from homology"/>
<evidence type="ECO:0000256" key="8">
    <source>
        <dbReference type="SAM" id="MobiDB-lite"/>
    </source>
</evidence>
<sequence length="613" mass="67345">MFFPNLSPTLERALSEQGYTTPTPVQLSVLEAASGERDLLVSAQTGSGKTVAYGLSMAQLLLVDDKLPQAGPPMGLIIAPTRELAMQVTRELAWLYKFTNARIASCIGGMDARKEARQLQQGCHIVVGTPGRLCDHLRRGRLDLSSLKVVVLDEADEMLDLGFRDELEELLSAIPEQHTTFMFSATLGKDIISLAKRYQNNALRIDVGKNASQHTDIDYQAMMVAPNEVGLAVVNILRYFDSQTTMVFCATRDLVRHMHSALLERGFSSVALSGDLGQAERTRAIESLRLHQARVCVATDVAARGLDLPALGLVIHASLPTNSATLLHRSGRTGRAGRKGVCAILVPANQQRKAERLLAGAKLSAQWGPVPSIQNIQKKDAERLVQLVQEPAPELSDTDTAFDPALVQQLLSRYSPEELARTIVSLYQAQLPVPEDIRPISAASNSFKPVTERKASNSRQRTSYRDHDKQDTDHAPTERDWFSIPVGRKNHADPKWLIPLLCKLGGIKKKDIGTIHIQESSTSFEISQNFSERFNNAVTFVDGNDVTISAINAPNIKKGRERSFKEKSFSEKKPFSGKGFSGKPSSGKPFAGKKGKTPQKTEKKSSRKKHSTP</sequence>
<dbReference type="GO" id="GO:0003676">
    <property type="term" value="F:nucleic acid binding"/>
    <property type="evidence" value="ECO:0007669"/>
    <property type="project" value="InterPro"/>
</dbReference>
<dbReference type="InterPro" id="IPR027417">
    <property type="entry name" value="P-loop_NTPase"/>
</dbReference>
<dbReference type="InterPro" id="IPR012677">
    <property type="entry name" value="Nucleotide-bd_a/b_plait_sf"/>
</dbReference>
<dbReference type="InterPro" id="IPR011545">
    <property type="entry name" value="DEAD/DEAH_box_helicase_dom"/>
</dbReference>
<dbReference type="InterPro" id="IPR044742">
    <property type="entry name" value="DEAD/DEAH_RhlB"/>
</dbReference>
<evidence type="ECO:0000259" key="10">
    <source>
        <dbReference type="PROSITE" id="PS51194"/>
    </source>
</evidence>
<dbReference type="PANTHER" id="PTHR47959:SF1">
    <property type="entry name" value="ATP-DEPENDENT RNA HELICASE DBPA"/>
    <property type="match status" value="1"/>
</dbReference>
<dbReference type="CDD" id="cd18787">
    <property type="entry name" value="SF2_C_DEAD"/>
    <property type="match status" value="1"/>
</dbReference>
<dbReference type="PROSITE" id="PS51192">
    <property type="entry name" value="HELICASE_ATP_BIND_1"/>
    <property type="match status" value="1"/>
</dbReference>
<evidence type="ECO:0000256" key="5">
    <source>
        <dbReference type="ARBA" id="ARBA00038437"/>
    </source>
</evidence>
<feature type="compositionally biased region" description="Basic and acidic residues" evidence="8">
    <location>
        <begin position="463"/>
        <end position="477"/>
    </location>
</feature>
<gene>
    <name evidence="12" type="primary">deaD</name>
    <name evidence="12" type="ORF">JGUZn3_06640</name>
</gene>
<dbReference type="RefSeq" id="WP_203414303.1">
    <property type="nucleotide sequence ID" value="NZ_CP060244.1"/>
</dbReference>
<feature type="compositionally biased region" description="Low complexity" evidence="8">
    <location>
        <begin position="576"/>
        <end position="590"/>
    </location>
</feature>
<dbReference type="PROSITE" id="PS51195">
    <property type="entry name" value="Q_MOTIF"/>
    <property type="match status" value="1"/>
</dbReference>
<dbReference type="SMART" id="SM00487">
    <property type="entry name" value="DEXDc"/>
    <property type="match status" value="1"/>
</dbReference>
<keyword evidence="1 7" id="KW-0547">Nucleotide-binding</keyword>
<dbReference type="KEGG" id="ebla:JGUZn3_06640"/>
<keyword evidence="13" id="KW-1185">Reference proteome</keyword>
<evidence type="ECO:0000256" key="2">
    <source>
        <dbReference type="ARBA" id="ARBA00022801"/>
    </source>
</evidence>
<keyword evidence="3 7" id="KW-0347">Helicase</keyword>
<dbReference type="SUPFAM" id="SSF52540">
    <property type="entry name" value="P-loop containing nucleoside triphosphate hydrolases"/>
    <property type="match status" value="2"/>
</dbReference>
<evidence type="ECO:0000256" key="7">
    <source>
        <dbReference type="RuleBase" id="RU000492"/>
    </source>
</evidence>
<feature type="region of interest" description="Disordered" evidence="8">
    <location>
        <begin position="559"/>
        <end position="613"/>
    </location>
</feature>
<dbReference type="InterPro" id="IPR005580">
    <property type="entry name" value="DbpA/CsdA_RNA-bd_dom"/>
</dbReference>
<dbReference type="InterPro" id="IPR014014">
    <property type="entry name" value="RNA_helicase_DEAD_Q_motif"/>
</dbReference>
<evidence type="ECO:0000259" key="11">
    <source>
        <dbReference type="PROSITE" id="PS51195"/>
    </source>
</evidence>
<organism evidence="12 13">
    <name type="scientific">Entomobacter blattae</name>
    <dbReference type="NCBI Taxonomy" id="2762277"/>
    <lineage>
        <taxon>Bacteria</taxon>
        <taxon>Pseudomonadati</taxon>
        <taxon>Pseudomonadota</taxon>
        <taxon>Alphaproteobacteria</taxon>
        <taxon>Acetobacterales</taxon>
        <taxon>Acetobacteraceae</taxon>
        <taxon>Entomobacter</taxon>
    </lineage>
</organism>
<feature type="domain" description="Helicase ATP-binding" evidence="9">
    <location>
        <begin position="30"/>
        <end position="205"/>
    </location>
</feature>
<dbReference type="PANTHER" id="PTHR47959">
    <property type="entry name" value="ATP-DEPENDENT RNA HELICASE RHLE-RELATED"/>
    <property type="match status" value="1"/>
</dbReference>
<name>A0A7H1NQ46_9PROT</name>
<dbReference type="Gene3D" id="3.30.70.330">
    <property type="match status" value="1"/>
</dbReference>
<dbReference type="CDD" id="cd00268">
    <property type="entry name" value="DEADc"/>
    <property type="match status" value="1"/>
</dbReference>
<dbReference type="Pfam" id="PF00270">
    <property type="entry name" value="DEAD"/>
    <property type="match status" value="1"/>
</dbReference>
<feature type="region of interest" description="Disordered" evidence="8">
    <location>
        <begin position="444"/>
        <end position="477"/>
    </location>
</feature>
<evidence type="ECO:0000313" key="12">
    <source>
        <dbReference type="EMBL" id="QNT77906.1"/>
    </source>
</evidence>
<accession>A0A7H1NQ46</accession>
<evidence type="ECO:0000256" key="4">
    <source>
        <dbReference type="ARBA" id="ARBA00022840"/>
    </source>
</evidence>
<dbReference type="Proteomes" id="UP000516349">
    <property type="component" value="Chromosome"/>
</dbReference>
<dbReference type="PROSITE" id="PS00039">
    <property type="entry name" value="DEAD_ATP_HELICASE"/>
    <property type="match status" value="1"/>
</dbReference>
<dbReference type="InterPro" id="IPR014001">
    <property type="entry name" value="Helicase_ATP-bd"/>
</dbReference>
<dbReference type="SMART" id="SM00490">
    <property type="entry name" value="HELICc"/>
    <property type="match status" value="1"/>
</dbReference>
<feature type="domain" description="DEAD-box RNA helicase Q" evidence="11">
    <location>
        <begin position="1"/>
        <end position="27"/>
    </location>
</feature>
<evidence type="ECO:0000259" key="9">
    <source>
        <dbReference type="PROSITE" id="PS51192"/>
    </source>
</evidence>
<dbReference type="EC" id="3.6.4.13" evidence="12"/>
<evidence type="ECO:0000313" key="13">
    <source>
        <dbReference type="Proteomes" id="UP000516349"/>
    </source>
</evidence>
<dbReference type="GO" id="GO:0016787">
    <property type="term" value="F:hydrolase activity"/>
    <property type="evidence" value="ECO:0007669"/>
    <property type="project" value="UniProtKB-KW"/>
</dbReference>
<keyword evidence="2 7" id="KW-0378">Hydrolase</keyword>
<dbReference type="PROSITE" id="PS51194">
    <property type="entry name" value="HELICASE_CTER"/>
    <property type="match status" value="1"/>
</dbReference>
<evidence type="ECO:0000256" key="3">
    <source>
        <dbReference type="ARBA" id="ARBA00022806"/>
    </source>
</evidence>
<dbReference type="GO" id="GO:0005829">
    <property type="term" value="C:cytosol"/>
    <property type="evidence" value="ECO:0007669"/>
    <property type="project" value="TreeGrafter"/>
</dbReference>
<evidence type="ECO:0000256" key="6">
    <source>
        <dbReference type="PROSITE-ProRule" id="PRU00552"/>
    </source>
</evidence>
<dbReference type="Pfam" id="PF03880">
    <property type="entry name" value="DbpA"/>
    <property type="match status" value="1"/>
</dbReference>
<dbReference type="Gene3D" id="3.40.50.300">
    <property type="entry name" value="P-loop containing nucleotide triphosphate hydrolases"/>
    <property type="match status" value="2"/>
</dbReference>
<evidence type="ECO:0000256" key="1">
    <source>
        <dbReference type="ARBA" id="ARBA00022741"/>
    </source>
</evidence>
<protein>
    <submittedName>
        <fullName evidence="12">ATP-dependent RNA helicase DeaD</fullName>
        <ecNumber evidence="12">3.6.4.13</ecNumber>
    </submittedName>
</protein>
<dbReference type="CDD" id="cd12252">
    <property type="entry name" value="RRM_DbpA"/>
    <property type="match status" value="1"/>
</dbReference>
<dbReference type="GO" id="GO:0003724">
    <property type="term" value="F:RNA helicase activity"/>
    <property type="evidence" value="ECO:0007669"/>
    <property type="project" value="UniProtKB-EC"/>
</dbReference>
<dbReference type="InterPro" id="IPR000629">
    <property type="entry name" value="RNA-helicase_DEAD-box_CS"/>
</dbReference>
<feature type="domain" description="Helicase C-terminal" evidence="10">
    <location>
        <begin position="232"/>
        <end position="377"/>
    </location>
</feature>
<dbReference type="InterPro" id="IPR001650">
    <property type="entry name" value="Helicase_C-like"/>
</dbReference>
<keyword evidence="4 7" id="KW-0067">ATP-binding</keyword>
<comment type="similarity">
    <text evidence="5 7">Belongs to the DEAD box helicase family.</text>
</comment>